<gene>
    <name evidence="1" type="ORF">Zmor_013613</name>
</gene>
<evidence type="ECO:0000313" key="2">
    <source>
        <dbReference type="Proteomes" id="UP001168821"/>
    </source>
</evidence>
<dbReference type="EMBL" id="JALNTZ010000004">
    <property type="protein sequence ID" value="KAJ3654424.1"/>
    <property type="molecule type" value="Genomic_DNA"/>
</dbReference>
<proteinExistence type="predicted"/>
<comment type="caution">
    <text evidence="1">The sequence shown here is derived from an EMBL/GenBank/DDBJ whole genome shotgun (WGS) entry which is preliminary data.</text>
</comment>
<reference evidence="1" key="1">
    <citation type="journal article" date="2023" name="G3 (Bethesda)">
        <title>Whole genome assemblies of Zophobas morio and Tenebrio molitor.</title>
        <authorList>
            <person name="Kaur S."/>
            <person name="Stinson S.A."/>
            <person name="diCenzo G.C."/>
        </authorList>
    </citation>
    <scope>NUCLEOTIDE SEQUENCE</scope>
    <source>
        <strain evidence="1">QUZm001</strain>
    </source>
</reference>
<dbReference type="Proteomes" id="UP001168821">
    <property type="component" value="Unassembled WGS sequence"/>
</dbReference>
<protein>
    <submittedName>
        <fullName evidence="1">Uncharacterized protein</fullName>
    </submittedName>
</protein>
<organism evidence="1 2">
    <name type="scientific">Zophobas morio</name>
    <dbReference type="NCBI Taxonomy" id="2755281"/>
    <lineage>
        <taxon>Eukaryota</taxon>
        <taxon>Metazoa</taxon>
        <taxon>Ecdysozoa</taxon>
        <taxon>Arthropoda</taxon>
        <taxon>Hexapoda</taxon>
        <taxon>Insecta</taxon>
        <taxon>Pterygota</taxon>
        <taxon>Neoptera</taxon>
        <taxon>Endopterygota</taxon>
        <taxon>Coleoptera</taxon>
        <taxon>Polyphaga</taxon>
        <taxon>Cucujiformia</taxon>
        <taxon>Tenebrionidae</taxon>
        <taxon>Zophobas</taxon>
    </lineage>
</organism>
<evidence type="ECO:0000313" key="1">
    <source>
        <dbReference type="EMBL" id="KAJ3654424.1"/>
    </source>
</evidence>
<name>A0AA38IFY9_9CUCU</name>
<sequence>MEIIRSYKVLWSAPSLRSRNVSTRSTDVYGLSFQDCTEQDSISCSSGMHCTSGAAPVQHCVQRKEINGCDVSRFPALDGHLRCWNFLLAFIELKVGLLFCRFTTSVLYTSESGTNSPLTWKAFICLCLIFKRKLVHYSFALY</sequence>
<keyword evidence="2" id="KW-1185">Reference proteome</keyword>
<accession>A0AA38IFY9</accession>
<dbReference type="AlphaFoldDB" id="A0AA38IFY9"/>